<dbReference type="AlphaFoldDB" id="A0A132AC79"/>
<dbReference type="InterPro" id="IPR039353">
    <property type="entry name" value="TF_Adf1"/>
</dbReference>
<evidence type="ECO:0000313" key="3">
    <source>
        <dbReference type="EMBL" id="KAF7494416.1"/>
    </source>
</evidence>
<organism evidence="4 7">
    <name type="scientific">Sarcoptes scabiei</name>
    <name type="common">Itch mite</name>
    <name type="synonym">Acarus scabiei</name>
    <dbReference type="NCBI Taxonomy" id="52283"/>
    <lineage>
        <taxon>Eukaryota</taxon>
        <taxon>Metazoa</taxon>
        <taxon>Ecdysozoa</taxon>
        <taxon>Arthropoda</taxon>
        <taxon>Chelicerata</taxon>
        <taxon>Arachnida</taxon>
        <taxon>Acari</taxon>
        <taxon>Acariformes</taxon>
        <taxon>Sarcoptiformes</taxon>
        <taxon>Astigmata</taxon>
        <taxon>Psoroptidia</taxon>
        <taxon>Sarcoptoidea</taxon>
        <taxon>Sarcoptidae</taxon>
        <taxon>Sarcoptinae</taxon>
        <taxon>Sarcoptes</taxon>
    </lineage>
</organism>
<evidence type="ECO:0000313" key="5">
    <source>
        <dbReference type="EnsemblMetazoa" id="KAF7494416.1"/>
    </source>
</evidence>
<dbReference type="Pfam" id="PF10545">
    <property type="entry name" value="MADF_DNA_bdg"/>
    <property type="match status" value="1"/>
</dbReference>
<evidence type="ECO:0000313" key="6">
    <source>
        <dbReference type="Proteomes" id="UP000070412"/>
    </source>
</evidence>
<dbReference type="Proteomes" id="UP000070412">
    <property type="component" value="Unassembled WGS sequence"/>
</dbReference>
<evidence type="ECO:0000313" key="7">
    <source>
        <dbReference type="Proteomes" id="UP000616769"/>
    </source>
</evidence>
<reference evidence="4 7" key="1">
    <citation type="journal article" date="2015" name="Parasit. Vectors">
        <title>Draft genome of the scabies mite.</title>
        <authorList>
            <person name="Rider S.D.Jr."/>
            <person name="Morgan M.S."/>
            <person name="Arlian L.G."/>
        </authorList>
    </citation>
    <scope>NUCLEOTIDE SEQUENCE [LARGE SCALE GENOMIC DNA]</scope>
    <source>
        <strain evidence="4">Arlian Lab</strain>
    </source>
</reference>
<reference evidence="6" key="2">
    <citation type="journal article" date="2020" name="PLoS Negl. Trop. Dis.">
        <title>High-quality nuclear genome for Sarcoptes scabiei-A critical resource for a neglected parasite.</title>
        <authorList>
            <person name="Korhonen P.K."/>
            <person name="Gasser R.B."/>
            <person name="Ma G."/>
            <person name="Wang T."/>
            <person name="Stroehlein A.J."/>
            <person name="Young N.D."/>
            <person name="Ang C.S."/>
            <person name="Fernando D.D."/>
            <person name="Lu H.C."/>
            <person name="Taylor S."/>
            <person name="Reynolds S.L."/>
            <person name="Mofiz E."/>
            <person name="Najaraj S.H."/>
            <person name="Gowda H."/>
            <person name="Madugundu A."/>
            <person name="Renuse S."/>
            <person name="Holt D."/>
            <person name="Pandey A."/>
            <person name="Papenfuss A.T."/>
            <person name="Fischer K."/>
        </authorList>
    </citation>
    <scope>NUCLEOTIDE SEQUENCE [LARGE SCALE GENOMIC DNA]</scope>
</reference>
<sequence length="420" mass="49480">MITDDGEEESSIILANNNGRASLERHVFSLNEILSMINLIKRCELIWNKNHPEYNQGLSRAVAFDNIAKNLNIPVEDVRWKWQILRKEYFKKISNSRNSRTDPRSRPWKWSGPLSFLDSVIDVNGKLRNRQTYQTRMNHLKYSNNTDQSKSRICGKNQSDSDEFEMNSNVDTNINLGNNNLDGDQESPSSLCEQDDDETEPKFLCETIYSPSKNELDDDDRHLQQQSIIIDPNREQNHDFLNNHRFIKRKFSDIERNRMLNFKKHHIDCGFNMNRRRMNEEENDSSKSHIYEAILQFLESQNTILLNKSQKEDMILKQLIENDSRMIEMTNRDRQWQEKLQDPFFIYLNAKLSLLQDVPRSAEFIDLFYTAMDEAFKNVYNKFIASKDEKKKETEANTKIPATSNVTESSTPARTKKSRR</sequence>
<dbReference type="Proteomes" id="UP000616769">
    <property type="component" value="Unassembled WGS sequence"/>
</dbReference>
<dbReference type="EMBL" id="JXLN01012144">
    <property type="protein sequence ID" value="KPM08050.1"/>
    <property type="molecule type" value="Genomic_DNA"/>
</dbReference>
<dbReference type="PROSITE" id="PS51029">
    <property type="entry name" value="MADF"/>
    <property type="match status" value="1"/>
</dbReference>
<feature type="region of interest" description="Disordered" evidence="1">
    <location>
        <begin position="177"/>
        <end position="196"/>
    </location>
</feature>
<feature type="domain" description="MADF" evidence="2">
    <location>
        <begin position="35"/>
        <end position="122"/>
    </location>
</feature>
<protein>
    <submittedName>
        <fullName evidence="5">MADF domain-containing protein</fullName>
    </submittedName>
</protein>
<dbReference type="PANTHER" id="PTHR12243">
    <property type="entry name" value="MADF DOMAIN TRANSCRIPTION FACTOR"/>
    <property type="match status" value="1"/>
</dbReference>
<dbReference type="EnsemblMetazoa" id="SSS_1427s_mrna">
    <property type="protein sequence ID" value="KAF7494416.1"/>
    <property type="gene ID" value="SSS_1427"/>
</dbReference>
<evidence type="ECO:0000256" key="1">
    <source>
        <dbReference type="SAM" id="MobiDB-lite"/>
    </source>
</evidence>
<accession>A0A132AC79</accession>
<reference evidence="5" key="4">
    <citation type="submission" date="2022-06" db="UniProtKB">
        <authorList>
            <consortium name="EnsemblMetazoa"/>
        </authorList>
    </citation>
    <scope>IDENTIFICATION</scope>
</reference>
<reference evidence="3" key="3">
    <citation type="submission" date="2020-01" db="EMBL/GenBank/DDBJ databases">
        <authorList>
            <person name="Korhonen P.K.K."/>
            <person name="Guangxu M.G."/>
            <person name="Wang T.W."/>
            <person name="Stroehlein A.J.S."/>
            <person name="Young N.D."/>
            <person name="Ang C.-S.A."/>
            <person name="Fernando D.W.F."/>
            <person name="Lu H.L."/>
            <person name="Taylor S.T."/>
            <person name="Ehtesham M.E.M."/>
            <person name="Najaraj S.H.N."/>
            <person name="Harsha G.H.G."/>
            <person name="Madugundu A.M."/>
            <person name="Renuse S.R."/>
            <person name="Holt D.H."/>
            <person name="Pandey A.P."/>
            <person name="Papenfuss A.P."/>
            <person name="Gasser R.B.G."/>
            <person name="Fischer K.F."/>
        </authorList>
    </citation>
    <scope>NUCLEOTIDE SEQUENCE</scope>
    <source>
        <strain evidence="3">SSS_KF_BRIS2020</strain>
    </source>
</reference>
<dbReference type="PANTHER" id="PTHR12243:SF67">
    <property type="entry name" value="COREPRESSOR OF PANGOLIN, ISOFORM A-RELATED"/>
    <property type="match status" value="1"/>
</dbReference>
<gene>
    <name evidence="4" type="ORF">QR98_0065630</name>
    <name evidence="3" type="ORF">SSS_1427</name>
</gene>
<dbReference type="VEuPathDB" id="VectorBase:SSCA009402"/>
<feature type="region of interest" description="Disordered" evidence="1">
    <location>
        <begin position="142"/>
        <end position="172"/>
    </location>
</feature>
<evidence type="ECO:0000313" key="4">
    <source>
        <dbReference type="EMBL" id="KPM08050.1"/>
    </source>
</evidence>
<feature type="region of interest" description="Disordered" evidence="1">
    <location>
        <begin position="389"/>
        <end position="420"/>
    </location>
</feature>
<dbReference type="InterPro" id="IPR006578">
    <property type="entry name" value="MADF-dom"/>
</dbReference>
<proteinExistence type="predicted"/>
<keyword evidence="6" id="KW-1185">Reference proteome</keyword>
<name>A0A132AC79_SARSC</name>
<dbReference type="OMA" id="CELIWNK"/>
<dbReference type="EMBL" id="WVUK01000053">
    <property type="protein sequence ID" value="KAF7494416.1"/>
    <property type="molecule type" value="Genomic_DNA"/>
</dbReference>
<feature type="compositionally biased region" description="Polar residues" evidence="1">
    <location>
        <begin position="400"/>
        <end position="413"/>
    </location>
</feature>
<evidence type="ECO:0000259" key="2">
    <source>
        <dbReference type="PROSITE" id="PS51029"/>
    </source>
</evidence>
<dbReference type="SMART" id="SM00595">
    <property type="entry name" value="MADF"/>
    <property type="match status" value="1"/>
</dbReference>
<dbReference type="OrthoDB" id="6081971at2759"/>